<accession>A0A0K6I358</accession>
<evidence type="ECO:0000256" key="10">
    <source>
        <dbReference type="ARBA" id="ARBA00093448"/>
    </source>
</evidence>
<keyword evidence="9" id="KW-0961">Cell wall biogenesis/degradation</keyword>
<dbReference type="EMBL" id="CYHE01000007">
    <property type="protein sequence ID" value="CUA97521.1"/>
    <property type="molecule type" value="Genomic_DNA"/>
</dbReference>
<keyword evidence="3" id="KW-0645">Protease</keyword>
<evidence type="ECO:0000256" key="12">
    <source>
        <dbReference type="SAM" id="MobiDB-lite"/>
    </source>
</evidence>
<gene>
    <name evidence="13" type="ORF">Ga0061067_107175</name>
</gene>
<comment type="pathway">
    <text evidence="2">Cell wall biogenesis; cell wall polysaccharide biosynthesis.</text>
</comment>
<evidence type="ECO:0000256" key="11">
    <source>
        <dbReference type="ARBA" id="ARBA00093666"/>
    </source>
</evidence>
<keyword evidence="6" id="KW-0378">Hydrolase</keyword>
<dbReference type="GO" id="GO:0006508">
    <property type="term" value="P:proteolysis"/>
    <property type="evidence" value="ECO:0007669"/>
    <property type="project" value="UniProtKB-KW"/>
</dbReference>
<evidence type="ECO:0000256" key="5">
    <source>
        <dbReference type="ARBA" id="ARBA00022729"/>
    </source>
</evidence>
<feature type="compositionally biased region" description="Polar residues" evidence="12">
    <location>
        <begin position="241"/>
        <end position="264"/>
    </location>
</feature>
<organism evidence="13 14">
    <name type="scientific">Pannonibacter indicus</name>
    <dbReference type="NCBI Taxonomy" id="466044"/>
    <lineage>
        <taxon>Bacteria</taxon>
        <taxon>Pseudomonadati</taxon>
        <taxon>Pseudomonadota</taxon>
        <taxon>Alphaproteobacteria</taxon>
        <taxon>Hyphomicrobiales</taxon>
        <taxon>Stappiaceae</taxon>
        <taxon>Pannonibacter</taxon>
    </lineage>
</organism>
<name>A0A0K6I358_9HYPH</name>
<evidence type="ECO:0000313" key="13">
    <source>
        <dbReference type="EMBL" id="CUA97521.1"/>
    </source>
</evidence>
<reference evidence="14" key="1">
    <citation type="submission" date="2015-08" db="EMBL/GenBank/DDBJ databases">
        <authorList>
            <person name="Varghese N."/>
        </authorList>
    </citation>
    <scope>NUCLEOTIDE SEQUENCE [LARGE SCALE GENOMIC DNA]</scope>
    <source>
        <strain evidence="14">DSM 23407</strain>
    </source>
</reference>
<evidence type="ECO:0000256" key="7">
    <source>
        <dbReference type="ARBA" id="ARBA00022833"/>
    </source>
</evidence>
<keyword evidence="14" id="KW-1185">Reference proteome</keyword>
<dbReference type="Gene3D" id="3.30.1380.10">
    <property type="match status" value="1"/>
</dbReference>
<evidence type="ECO:0000256" key="6">
    <source>
        <dbReference type="ARBA" id="ARBA00022801"/>
    </source>
</evidence>
<keyword evidence="5" id="KW-0732">Signal</keyword>
<evidence type="ECO:0000256" key="3">
    <source>
        <dbReference type="ARBA" id="ARBA00022670"/>
    </source>
</evidence>
<dbReference type="InterPro" id="IPR009045">
    <property type="entry name" value="Zn_M74/Hedgehog-like"/>
</dbReference>
<dbReference type="GO" id="GO:0071555">
    <property type="term" value="P:cell wall organization"/>
    <property type="evidence" value="ECO:0007669"/>
    <property type="project" value="UniProtKB-KW"/>
</dbReference>
<feature type="region of interest" description="Disordered" evidence="12">
    <location>
        <begin position="294"/>
        <end position="345"/>
    </location>
</feature>
<feature type="region of interest" description="Disordered" evidence="12">
    <location>
        <begin position="240"/>
        <end position="276"/>
    </location>
</feature>
<dbReference type="PANTHER" id="PTHR37425:SF1">
    <property type="entry name" value="OUTER MEMBRANE PROTEIN"/>
    <property type="match status" value="1"/>
</dbReference>
<keyword evidence="8" id="KW-0482">Metalloprotease</keyword>
<evidence type="ECO:0000256" key="1">
    <source>
        <dbReference type="ARBA" id="ARBA00001947"/>
    </source>
</evidence>
<feature type="compositionally biased region" description="Low complexity" evidence="12">
    <location>
        <begin position="296"/>
        <end position="345"/>
    </location>
</feature>
<dbReference type="AlphaFoldDB" id="A0A0K6I358"/>
<evidence type="ECO:0000256" key="4">
    <source>
        <dbReference type="ARBA" id="ARBA00022723"/>
    </source>
</evidence>
<dbReference type="GO" id="GO:0008237">
    <property type="term" value="F:metallopeptidase activity"/>
    <property type="evidence" value="ECO:0007669"/>
    <property type="project" value="UniProtKB-KW"/>
</dbReference>
<evidence type="ECO:0000256" key="2">
    <source>
        <dbReference type="ARBA" id="ARBA00004776"/>
    </source>
</evidence>
<dbReference type="PANTHER" id="PTHR37425">
    <property type="match status" value="1"/>
</dbReference>
<comment type="cofactor">
    <cofactor evidence="1">
        <name>Zn(2+)</name>
        <dbReference type="ChEBI" id="CHEBI:29105"/>
    </cofactor>
</comment>
<sequence length="588" mass="61507">MRTRFARDNALTRLKRLMALVCVFGAMLLAPALVAPGLSSAHAETRTLKLYNVHTKERVQITFKKDGRYIPGGLRDANRFLRDWRRNEITNIDPNLLDLVWEVYQQVGGRDYIHVVSSYRSPATNNMLRSRSRGVAQKSQHMLGKAMDFFIPGVDLATLRATGLRKQVGGVGFYPTSGSPFVHLDTGSVRHWPSMTRQQLAAVFPDGKTVHIPSDGKPMPGYQQALADLKSGRRSAPVIVANNSGSEDGESTSRMNTRGQTLTSGDDGRPVRPAASGGRNFLAALFSGEDDDIEQAAAAPDASPAAVRPGAAAARGTVAATPPAAAPAQAPAAAPARAPEPEAPVVTATALPQGKPAWAREPASIPFQIASADAGGVSADEALKQAAAAAAPVPPAAPSQPAAAQQLAAVAVPHAKPQSATARAVAQATDPVSAIMAATGTQPAPKPQLTAAAMAYASQAATQPQLATQDVLRAKAAEAAARMARDKKKPATPAPTLAGLLPAQIKDPLAGFARAPDKNAPDIISAASTLRTGSFAKMSHPNQRKLTELLVPGNRFLKNSFTTAAPQDIRADSFTGTAVAILPVVYTR</sequence>
<dbReference type="CDD" id="cd14844">
    <property type="entry name" value="Zn-DD-carboxypeptidase_like"/>
    <property type="match status" value="1"/>
</dbReference>
<evidence type="ECO:0000256" key="8">
    <source>
        <dbReference type="ARBA" id="ARBA00023049"/>
    </source>
</evidence>
<evidence type="ECO:0000256" key="9">
    <source>
        <dbReference type="ARBA" id="ARBA00023316"/>
    </source>
</evidence>
<dbReference type="SUPFAM" id="SSF55166">
    <property type="entry name" value="Hedgehog/DD-peptidase"/>
    <property type="match status" value="1"/>
</dbReference>
<comment type="similarity">
    <text evidence="10">Belongs to the peptidase M15 family.</text>
</comment>
<protein>
    <recommendedName>
        <fullName evidence="11">Murein endopeptidase K</fullName>
    </recommendedName>
</protein>
<dbReference type="InterPro" id="IPR010275">
    <property type="entry name" value="MepK"/>
</dbReference>
<keyword evidence="4" id="KW-0479">Metal-binding</keyword>
<proteinExistence type="inferred from homology"/>
<keyword evidence="7" id="KW-0862">Zinc</keyword>
<evidence type="ECO:0000313" key="14">
    <source>
        <dbReference type="Proteomes" id="UP000183900"/>
    </source>
</evidence>
<dbReference type="Proteomes" id="UP000183900">
    <property type="component" value="Unassembled WGS sequence"/>
</dbReference>
<dbReference type="GO" id="GO:0046872">
    <property type="term" value="F:metal ion binding"/>
    <property type="evidence" value="ECO:0007669"/>
    <property type="project" value="UniProtKB-KW"/>
</dbReference>
<dbReference type="Pfam" id="PF05951">
    <property type="entry name" value="Peptidase_M15_2"/>
    <property type="match status" value="1"/>
</dbReference>